<dbReference type="GeneID" id="111022382"/>
<dbReference type="PANTHER" id="PTHR36786">
    <property type="entry name" value="2-ISOPROPYLMALATE SYNTHASE"/>
    <property type="match status" value="1"/>
</dbReference>
<evidence type="ECO:0000313" key="3">
    <source>
        <dbReference type="RefSeq" id="XP_022155241.1"/>
    </source>
</evidence>
<keyword evidence="2" id="KW-1185">Reference proteome</keyword>
<dbReference type="Proteomes" id="UP000504603">
    <property type="component" value="Unplaced"/>
</dbReference>
<gene>
    <name evidence="3" type="primary">LOC111022382</name>
</gene>
<sequence>MKRLYCLLLQFSLSEPLDFSTTEASFIELNKEINRLGFEGSFGDFCGLADFLFKELDLSFKRVFHDLRSISFSRSPELARRDNDLWDTIKEFILLLRSCLVILTLVAFEQNVLLEKGGVLLSVVRKLLDLITSGKDEKESISLEKSFLHECRITKSDCTTFVSEDVVASLCILEPSDPCHPFICAVLEVFVDELLMHRSLREYFMLVDSASSTTKMVFMHNLVHGGIGTVLEVISAHFILSVSDEQAFHNFLNRLCWAHYEDLRVPELSLTTALSLHMNPVMLSAPKLFQAHFISLVSEVIGIGVFLKSPNPDHRLMDWYLVAFETAITLYNRHMSNSHAEDAPFNSNGCFSSSGVPRNSGQQPFESYIQKVRREQIDNLTSKYENTCLLLREKSELLALSISYVVENQHILDESHKDDLLSILHCIILGASQDDVHDIEIYKTGYTSHHDIYLLASILKLMSSSMLPVIWCLRHCRNSGGLKILRDVSSCKEYGFILSIINCFQEFDISLPNQNLISKVMKSHPKRHKNSKWMFLHFTGLLALSFTRGFDFLVKDCVLAIMTTLNLFVFEEGDLDALSSLIGSETAEEGLLHLKYGETVAMKFQKVQTIHMSTDSLTSCHQRIRDDLGQSVETPPIHNSLRECTVGVEEAEETCSGEIFLKCLLEDSKDSSSYDDIADFVECKRGKDYLQWMKNKQRYRKWKSQKLAVLRWKKKKKIWKCIKTKNDN</sequence>
<evidence type="ECO:0000259" key="1">
    <source>
        <dbReference type="Pfam" id="PF25104"/>
    </source>
</evidence>
<dbReference type="KEGG" id="mcha:111022382"/>
<reference evidence="3" key="1">
    <citation type="submission" date="2025-08" db="UniProtKB">
        <authorList>
            <consortium name="RefSeq"/>
        </authorList>
    </citation>
    <scope>IDENTIFICATION</scope>
    <source>
        <strain evidence="3">OHB3-1</strain>
    </source>
</reference>
<protein>
    <submittedName>
        <fullName evidence="3">Uncharacterized protein LOC111022382</fullName>
    </submittedName>
</protein>
<feature type="domain" description="DUF7812" evidence="1">
    <location>
        <begin position="94"/>
        <end position="578"/>
    </location>
</feature>
<name>A0A6J1DR48_MOMCH</name>
<dbReference type="RefSeq" id="XP_022155241.1">
    <property type="nucleotide sequence ID" value="XM_022299549.1"/>
</dbReference>
<dbReference type="PANTHER" id="PTHR36786:SF1">
    <property type="entry name" value="2-ISOPROPYLMALATE SYNTHASE"/>
    <property type="match status" value="1"/>
</dbReference>
<evidence type="ECO:0000313" key="2">
    <source>
        <dbReference type="Proteomes" id="UP000504603"/>
    </source>
</evidence>
<dbReference type="InterPro" id="IPR056714">
    <property type="entry name" value="DUF7812"/>
</dbReference>
<dbReference type="OrthoDB" id="1882119at2759"/>
<organism evidence="2 3">
    <name type="scientific">Momordica charantia</name>
    <name type="common">Bitter gourd</name>
    <name type="synonym">Balsam pear</name>
    <dbReference type="NCBI Taxonomy" id="3673"/>
    <lineage>
        <taxon>Eukaryota</taxon>
        <taxon>Viridiplantae</taxon>
        <taxon>Streptophyta</taxon>
        <taxon>Embryophyta</taxon>
        <taxon>Tracheophyta</taxon>
        <taxon>Spermatophyta</taxon>
        <taxon>Magnoliopsida</taxon>
        <taxon>eudicotyledons</taxon>
        <taxon>Gunneridae</taxon>
        <taxon>Pentapetalae</taxon>
        <taxon>rosids</taxon>
        <taxon>fabids</taxon>
        <taxon>Cucurbitales</taxon>
        <taxon>Cucurbitaceae</taxon>
        <taxon>Momordiceae</taxon>
        <taxon>Momordica</taxon>
    </lineage>
</organism>
<dbReference type="AlphaFoldDB" id="A0A6J1DR48"/>
<proteinExistence type="predicted"/>
<accession>A0A6J1DR48</accession>
<dbReference type="Pfam" id="PF25104">
    <property type="entry name" value="DUF7812"/>
    <property type="match status" value="1"/>
</dbReference>